<reference evidence="3 4" key="1">
    <citation type="journal article" date="2019" name="Syst. Appl. Microbiol.">
        <title>New species of pathogenic Pseudomonas isolated from citrus in Tunisia: Proposal of Pseudomonas kairouanensis sp. nov. and Pseudomonas nabeulensis sp. nov.</title>
        <authorList>
            <person name="Oueslati M."/>
            <person name="Mulet M."/>
            <person name="Gomila M."/>
            <person name="Berge O."/>
            <person name="Hajlaoui M.R."/>
            <person name="Lalucat J."/>
            <person name="Sadfi-Zouaoui N."/>
            <person name="Garcia-Valdes E."/>
        </authorList>
    </citation>
    <scope>NUCLEOTIDE SEQUENCE [LARGE SCALE GENOMIC DNA]</scope>
    <source>
        <strain evidence="3 4">KC12</strain>
    </source>
</reference>
<dbReference type="RefSeq" id="WP_135288476.1">
    <property type="nucleotide sequence ID" value="NZ_QUZU01000005.1"/>
</dbReference>
<protein>
    <submittedName>
        <fullName evidence="3">YciI family protein</fullName>
    </submittedName>
</protein>
<feature type="domain" description="YCII-related" evidence="2">
    <location>
        <begin position="5"/>
        <end position="93"/>
    </location>
</feature>
<sequence length="102" mass="11457">MSQYFAVFATDKPEQWQVRDRVRAAHRHYLRNPSPHFVVVRLGGPTLECTGGKMNGTLLVVEANSAEDVQAFLADDPYIQAGIFEQVVVRPWSWGLGNPELC</sequence>
<name>A0A4Z0AXK3_9PSED</name>
<evidence type="ECO:0000313" key="4">
    <source>
        <dbReference type="Proteomes" id="UP000297391"/>
    </source>
</evidence>
<proteinExistence type="inferred from homology"/>
<dbReference type="Proteomes" id="UP000297391">
    <property type="component" value="Unassembled WGS sequence"/>
</dbReference>
<evidence type="ECO:0000256" key="1">
    <source>
        <dbReference type="ARBA" id="ARBA00007689"/>
    </source>
</evidence>
<dbReference type="OrthoDB" id="70894at2"/>
<evidence type="ECO:0000313" key="3">
    <source>
        <dbReference type="EMBL" id="TFY91180.1"/>
    </source>
</evidence>
<dbReference type="PANTHER" id="PTHR33606">
    <property type="entry name" value="PROTEIN YCII"/>
    <property type="match status" value="1"/>
</dbReference>
<dbReference type="Gene3D" id="3.30.70.1060">
    <property type="entry name" value="Dimeric alpha+beta barrel"/>
    <property type="match status" value="1"/>
</dbReference>
<gene>
    <name evidence="3" type="ORF">DYL59_06780</name>
</gene>
<dbReference type="SUPFAM" id="SSF54909">
    <property type="entry name" value="Dimeric alpha+beta barrel"/>
    <property type="match status" value="1"/>
</dbReference>
<keyword evidence="4" id="KW-1185">Reference proteome</keyword>
<dbReference type="InterPro" id="IPR011008">
    <property type="entry name" value="Dimeric_a/b-barrel"/>
</dbReference>
<accession>A0A4Z0AXK3</accession>
<dbReference type="InterPro" id="IPR005545">
    <property type="entry name" value="YCII"/>
</dbReference>
<comment type="similarity">
    <text evidence="1">Belongs to the YciI family.</text>
</comment>
<dbReference type="PANTHER" id="PTHR33606:SF3">
    <property type="entry name" value="PROTEIN YCII"/>
    <property type="match status" value="1"/>
</dbReference>
<organism evidence="3 4">
    <name type="scientific">Pseudomonas kairouanensis</name>
    <dbReference type="NCBI Taxonomy" id="2293832"/>
    <lineage>
        <taxon>Bacteria</taxon>
        <taxon>Pseudomonadati</taxon>
        <taxon>Pseudomonadota</taxon>
        <taxon>Gammaproteobacteria</taxon>
        <taxon>Pseudomonadales</taxon>
        <taxon>Pseudomonadaceae</taxon>
        <taxon>Pseudomonas</taxon>
    </lineage>
</organism>
<evidence type="ECO:0000259" key="2">
    <source>
        <dbReference type="Pfam" id="PF03795"/>
    </source>
</evidence>
<dbReference type="InterPro" id="IPR051807">
    <property type="entry name" value="Sec-metab_biosynth-assoc"/>
</dbReference>
<comment type="caution">
    <text evidence="3">The sequence shown here is derived from an EMBL/GenBank/DDBJ whole genome shotgun (WGS) entry which is preliminary data.</text>
</comment>
<dbReference type="EMBL" id="QUZU01000005">
    <property type="protein sequence ID" value="TFY91180.1"/>
    <property type="molecule type" value="Genomic_DNA"/>
</dbReference>
<dbReference type="AlphaFoldDB" id="A0A4Z0AXK3"/>
<dbReference type="Pfam" id="PF03795">
    <property type="entry name" value="YCII"/>
    <property type="match status" value="1"/>
</dbReference>